<keyword evidence="4 6" id="KW-0274">FAD</keyword>
<dbReference type="InterPro" id="IPR009100">
    <property type="entry name" value="AcylCoA_DH/oxidase_NM_dom_sf"/>
</dbReference>
<gene>
    <name evidence="10" type="ORF">HNQ57_003568</name>
</gene>
<accession>A0A840R7M7</accession>
<dbReference type="EMBL" id="JACHHW010000019">
    <property type="protein sequence ID" value="MBB5189265.1"/>
    <property type="molecule type" value="Genomic_DNA"/>
</dbReference>
<dbReference type="Pfam" id="PF02770">
    <property type="entry name" value="Acyl-CoA_dh_M"/>
    <property type="match status" value="1"/>
</dbReference>
<dbReference type="InterPro" id="IPR036250">
    <property type="entry name" value="AcylCo_DH-like_C"/>
</dbReference>
<dbReference type="InterPro" id="IPR013786">
    <property type="entry name" value="AcylCoA_DH/ox_N"/>
</dbReference>
<evidence type="ECO:0000256" key="1">
    <source>
        <dbReference type="ARBA" id="ARBA00001974"/>
    </source>
</evidence>
<dbReference type="GO" id="GO:0050660">
    <property type="term" value="F:flavin adenine dinucleotide binding"/>
    <property type="evidence" value="ECO:0007669"/>
    <property type="project" value="InterPro"/>
</dbReference>
<dbReference type="RefSeq" id="WP_184465210.1">
    <property type="nucleotide sequence ID" value="NZ_JACHHW010000019.1"/>
</dbReference>
<proteinExistence type="inferred from homology"/>
<keyword evidence="11" id="KW-1185">Reference proteome</keyword>
<dbReference type="InterPro" id="IPR046373">
    <property type="entry name" value="Acyl-CoA_Oxase/DH_mid-dom_sf"/>
</dbReference>
<evidence type="ECO:0000313" key="11">
    <source>
        <dbReference type="Proteomes" id="UP000536640"/>
    </source>
</evidence>
<evidence type="ECO:0000256" key="3">
    <source>
        <dbReference type="ARBA" id="ARBA00022630"/>
    </source>
</evidence>
<dbReference type="PANTHER" id="PTHR43884">
    <property type="entry name" value="ACYL-COA DEHYDROGENASE"/>
    <property type="match status" value="1"/>
</dbReference>
<dbReference type="PROSITE" id="PS00073">
    <property type="entry name" value="ACYL_COA_DH_2"/>
    <property type="match status" value="1"/>
</dbReference>
<sequence length="381" mass="41809">MSFQMTEEQRAATDGLRKLLDNVIEPEFLAHGEGFIPREKMSGWMKQLTEFGLINAPHPEEHGGLGLDWVTHLRLFEEVAYTSMDIAIPIVINIVGADLLIQGAPQHLRDKYLPGLMSGDLFISMGISEPDVGSDVAAVSTKAVRDGDHWVINGEKTWISNGEYSDVFICTCKTGPGELTHILIDREEHGYEVRGIPKMALNGQSTAQIFLTDVRVPVGNVIGEVGGGLKNTLVTFERARCHMAAWGYSIGRRAMDEAIKYSQERTQHGKPIAGHQLVAEKIAVMATKIDAARLLALRAADMIDKGIRCDKECAMAKWFGTEIGLEAARDALQIHGGNGVTKEFIVERLLREAIIGPIPDGTTEIQKLIVARAMTGIQAFR</sequence>
<dbReference type="InterPro" id="IPR009075">
    <property type="entry name" value="AcylCo_DH/oxidase_C"/>
</dbReference>
<reference evidence="10 11" key="1">
    <citation type="submission" date="2020-08" db="EMBL/GenBank/DDBJ databases">
        <title>Genomic Encyclopedia of Type Strains, Phase IV (KMG-IV): sequencing the most valuable type-strain genomes for metagenomic binning, comparative biology and taxonomic classification.</title>
        <authorList>
            <person name="Goeker M."/>
        </authorList>
    </citation>
    <scope>NUCLEOTIDE SEQUENCE [LARGE SCALE GENOMIC DNA]</scope>
    <source>
        <strain evidence="10 11">DSM 25701</strain>
    </source>
</reference>
<dbReference type="SUPFAM" id="SSF56645">
    <property type="entry name" value="Acyl-CoA dehydrogenase NM domain-like"/>
    <property type="match status" value="1"/>
</dbReference>
<dbReference type="FunFam" id="1.20.140.10:FF:000001">
    <property type="entry name" value="Acyl-CoA dehydrogenase"/>
    <property type="match status" value="1"/>
</dbReference>
<dbReference type="Pfam" id="PF00441">
    <property type="entry name" value="Acyl-CoA_dh_1"/>
    <property type="match status" value="1"/>
</dbReference>
<evidence type="ECO:0000256" key="5">
    <source>
        <dbReference type="ARBA" id="ARBA00023002"/>
    </source>
</evidence>
<dbReference type="InterPro" id="IPR037069">
    <property type="entry name" value="AcylCoA_DH/ox_N_sf"/>
</dbReference>
<evidence type="ECO:0000313" key="10">
    <source>
        <dbReference type="EMBL" id="MBB5189265.1"/>
    </source>
</evidence>
<dbReference type="Gene3D" id="1.20.140.10">
    <property type="entry name" value="Butyryl-CoA Dehydrogenase, subunit A, domain 3"/>
    <property type="match status" value="1"/>
</dbReference>
<dbReference type="Gene3D" id="1.10.540.10">
    <property type="entry name" value="Acyl-CoA dehydrogenase/oxidase, N-terminal domain"/>
    <property type="match status" value="1"/>
</dbReference>
<keyword evidence="3 6" id="KW-0285">Flavoprotein</keyword>
<dbReference type="InterPro" id="IPR006091">
    <property type="entry name" value="Acyl-CoA_Oxase/DH_mid-dom"/>
</dbReference>
<evidence type="ECO:0000259" key="9">
    <source>
        <dbReference type="Pfam" id="PF02771"/>
    </source>
</evidence>
<dbReference type="PANTHER" id="PTHR43884:SF12">
    <property type="entry name" value="ISOVALERYL-COA DEHYDROGENASE, MITOCHONDRIAL-RELATED"/>
    <property type="match status" value="1"/>
</dbReference>
<name>A0A840R7M7_9GAMM</name>
<dbReference type="GO" id="GO:0003995">
    <property type="term" value="F:acyl-CoA dehydrogenase activity"/>
    <property type="evidence" value="ECO:0007669"/>
    <property type="project" value="InterPro"/>
</dbReference>
<dbReference type="AlphaFoldDB" id="A0A840R7M7"/>
<feature type="domain" description="Acyl-CoA dehydrogenase/oxidase N-terminal" evidence="9">
    <location>
        <begin position="6"/>
        <end position="120"/>
    </location>
</feature>
<dbReference type="Pfam" id="PF02771">
    <property type="entry name" value="Acyl-CoA_dh_N"/>
    <property type="match status" value="1"/>
</dbReference>
<evidence type="ECO:0000259" key="8">
    <source>
        <dbReference type="Pfam" id="PF02770"/>
    </source>
</evidence>
<dbReference type="InterPro" id="IPR006089">
    <property type="entry name" value="Acyl-CoA_DH_CS"/>
</dbReference>
<evidence type="ECO:0000256" key="6">
    <source>
        <dbReference type="RuleBase" id="RU362125"/>
    </source>
</evidence>
<comment type="similarity">
    <text evidence="2 6">Belongs to the acyl-CoA dehydrogenase family.</text>
</comment>
<feature type="domain" description="Acyl-CoA dehydrogenase/oxidase C-terminal" evidence="7">
    <location>
        <begin position="226"/>
        <end position="374"/>
    </location>
</feature>
<organism evidence="10 11">
    <name type="scientific">Zhongshania antarctica</name>
    <dbReference type="NCBI Taxonomy" id="641702"/>
    <lineage>
        <taxon>Bacteria</taxon>
        <taxon>Pseudomonadati</taxon>
        <taxon>Pseudomonadota</taxon>
        <taxon>Gammaproteobacteria</taxon>
        <taxon>Cellvibrionales</taxon>
        <taxon>Spongiibacteraceae</taxon>
        <taxon>Zhongshania</taxon>
    </lineage>
</organism>
<evidence type="ECO:0000259" key="7">
    <source>
        <dbReference type="Pfam" id="PF00441"/>
    </source>
</evidence>
<evidence type="ECO:0000256" key="4">
    <source>
        <dbReference type="ARBA" id="ARBA00022827"/>
    </source>
</evidence>
<dbReference type="Proteomes" id="UP000536640">
    <property type="component" value="Unassembled WGS sequence"/>
</dbReference>
<dbReference type="Gene3D" id="2.40.110.10">
    <property type="entry name" value="Butyryl-CoA Dehydrogenase, subunit A, domain 2"/>
    <property type="match status" value="1"/>
</dbReference>
<dbReference type="FunFam" id="2.40.110.10:FF:000002">
    <property type="entry name" value="Acyl-CoA dehydrogenase fadE12"/>
    <property type="match status" value="1"/>
</dbReference>
<dbReference type="SUPFAM" id="SSF47203">
    <property type="entry name" value="Acyl-CoA dehydrogenase C-terminal domain-like"/>
    <property type="match status" value="1"/>
</dbReference>
<protein>
    <submittedName>
        <fullName evidence="10">Alkylation response protein AidB-like acyl-CoA dehydrogenase</fullName>
    </submittedName>
</protein>
<evidence type="ECO:0000256" key="2">
    <source>
        <dbReference type="ARBA" id="ARBA00009347"/>
    </source>
</evidence>
<keyword evidence="5 6" id="KW-0560">Oxidoreductase</keyword>
<comment type="caution">
    <text evidence="10">The sequence shown here is derived from an EMBL/GenBank/DDBJ whole genome shotgun (WGS) entry which is preliminary data.</text>
</comment>
<feature type="domain" description="Acyl-CoA oxidase/dehydrogenase middle" evidence="8">
    <location>
        <begin position="124"/>
        <end position="214"/>
    </location>
</feature>
<comment type="cofactor">
    <cofactor evidence="1 6">
        <name>FAD</name>
        <dbReference type="ChEBI" id="CHEBI:57692"/>
    </cofactor>
</comment>